<keyword evidence="5" id="KW-1185">Reference proteome</keyword>
<dbReference type="GO" id="GO:0045944">
    <property type="term" value="P:positive regulation of transcription by RNA polymerase II"/>
    <property type="evidence" value="ECO:0007669"/>
    <property type="project" value="TreeGrafter"/>
</dbReference>
<dbReference type="Pfam" id="PF16135">
    <property type="entry name" value="TDBD"/>
    <property type="match status" value="1"/>
</dbReference>
<organism evidence="4 5">
    <name type="scientific">Triticum urartu</name>
    <name type="common">Red wild einkorn</name>
    <name type="synonym">Crithodium urartu</name>
    <dbReference type="NCBI Taxonomy" id="4572"/>
    <lineage>
        <taxon>Eukaryota</taxon>
        <taxon>Viridiplantae</taxon>
        <taxon>Streptophyta</taxon>
        <taxon>Embryophyta</taxon>
        <taxon>Tracheophyta</taxon>
        <taxon>Spermatophyta</taxon>
        <taxon>Magnoliopsida</taxon>
        <taxon>Liliopsida</taxon>
        <taxon>Poales</taxon>
        <taxon>Poaceae</taxon>
        <taxon>BOP clade</taxon>
        <taxon>Pooideae</taxon>
        <taxon>Triticodae</taxon>
        <taxon>Triticeae</taxon>
        <taxon>Triticinae</taxon>
        <taxon>Triticum</taxon>
    </lineage>
</organism>
<dbReference type="GO" id="GO:0003682">
    <property type="term" value="F:chromatin binding"/>
    <property type="evidence" value="ECO:0007669"/>
    <property type="project" value="TreeGrafter"/>
</dbReference>
<proteinExistence type="predicted"/>
<keyword evidence="2" id="KW-0539">Nucleus</keyword>
<dbReference type="AlphaFoldDB" id="A0A8R7TKT1"/>
<dbReference type="EnsemblPlants" id="TuG1812G0200004446.01.T01">
    <property type="protein sequence ID" value="TuG1812G0200004446.01.T01"/>
    <property type="gene ID" value="TuG1812G0200004446.01"/>
</dbReference>
<reference evidence="5" key="1">
    <citation type="journal article" date="2013" name="Nature">
        <title>Draft genome of the wheat A-genome progenitor Triticum urartu.</title>
        <authorList>
            <person name="Ling H.Q."/>
            <person name="Zhao S."/>
            <person name="Liu D."/>
            <person name="Wang J."/>
            <person name="Sun H."/>
            <person name="Zhang C."/>
            <person name="Fan H."/>
            <person name="Li D."/>
            <person name="Dong L."/>
            <person name="Tao Y."/>
            <person name="Gao C."/>
            <person name="Wu H."/>
            <person name="Li Y."/>
            <person name="Cui Y."/>
            <person name="Guo X."/>
            <person name="Zheng S."/>
            <person name="Wang B."/>
            <person name="Yu K."/>
            <person name="Liang Q."/>
            <person name="Yang W."/>
            <person name="Lou X."/>
            <person name="Chen J."/>
            <person name="Feng M."/>
            <person name="Jian J."/>
            <person name="Zhang X."/>
            <person name="Luo G."/>
            <person name="Jiang Y."/>
            <person name="Liu J."/>
            <person name="Wang Z."/>
            <person name="Sha Y."/>
            <person name="Zhang B."/>
            <person name="Wu H."/>
            <person name="Tang D."/>
            <person name="Shen Q."/>
            <person name="Xue P."/>
            <person name="Zou S."/>
            <person name="Wang X."/>
            <person name="Liu X."/>
            <person name="Wang F."/>
            <person name="Yang Y."/>
            <person name="An X."/>
            <person name="Dong Z."/>
            <person name="Zhang K."/>
            <person name="Zhang X."/>
            <person name="Luo M.C."/>
            <person name="Dvorak J."/>
            <person name="Tong Y."/>
            <person name="Wang J."/>
            <person name="Yang H."/>
            <person name="Li Z."/>
            <person name="Wang D."/>
            <person name="Zhang A."/>
            <person name="Wang J."/>
        </authorList>
    </citation>
    <scope>NUCLEOTIDE SEQUENCE</scope>
    <source>
        <strain evidence="5">cv. G1812</strain>
    </source>
</reference>
<dbReference type="GO" id="GO:0042393">
    <property type="term" value="F:histone binding"/>
    <property type="evidence" value="ECO:0007669"/>
    <property type="project" value="TreeGrafter"/>
</dbReference>
<dbReference type="Proteomes" id="UP000015106">
    <property type="component" value="Chromosome 2"/>
</dbReference>
<feature type="domain" description="Tify" evidence="3">
    <location>
        <begin position="49"/>
        <end position="90"/>
    </location>
</feature>
<dbReference type="PANTHER" id="PTHR47025">
    <property type="entry name" value="AUTOIMMUNE REGULATOR"/>
    <property type="match status" value="1"/>
</dbReference>
<evidence type="ECO:0000256" key="2">
    <source>
        <dbReference type="ARBA" id="ARBA00023242"/>
    </source>
</evidence>
<reference evidence="4" key="2">
    <citation type="submission" date="2018-03" db="EMBL/GenBank/DDBJ databases">
        <title>The Triticum urartu genome reveals the dynamic nature of wheat genome evolution.</title>
        <authorList>
            <person name="Ling H."/>
            <person name="Ma B."/>
            <person name="Shi X."/>
            <person name="Liu H."/>
            <person name="Dong L."/>
            <person name="Sun H."/>
            <person name="Cao Y."/>
            <person name="Gao Q."/>
            <person name="Zheng S."/>
            <person name="Li Y."/>
            <person name="Yu Y."/>
            <person name="Du H."/>
            <person name="Qi M."/>
            <person name="Li Y."/>
            <person name="Yu H."/>
            <person name="Cui Y."/>
            <person name="Wang N."/>
            <person name="Chen C."/>
            <person name="Wu H."/>
            <person name="Zhao Y."/>
            <person name="Zhang J."/>
            <person name="Li Y."/>
            <person name="Zhou W."/>
            <person name="Zhang B."/>
            <person name="Hu W."/>
            <person name="Eijk M."/>
            <person name="Tang J."/>
            <person name="Witsenboer H."/>
            <person name="Zhao S."/>
            <person name="Li Z."/>
            <person name="Zhang A."/>
            <person name="Wang D."/>
            <person name="Liang C."/>
        </authorList>
    </citation>
    <scope>NUCLEOTIDE SEQUENCE [LARGE SCALE GENOMIC DNA]</scope>
    <source>
        <strain evidence="4">cv. G1812</strain>
    </source>
</reference>
<evidence type="ECO:0000313" key="5">
    <source>
        <dbReference type="Proteomes" id="UP000015106"/>
    </source>
</evidence>
<dbReference type="GO" id="GO:0005634">
    <property type="term" value="C:nucleus"/>
    <property type="evidence" value="ECO:0007669"/>
    <property type="project" value="UniProtKB-SubCell"/>
</dbReference>
<sequence length="130" mass="14589">DASNELANDPPIQLLGRITTVKELLATGLFQNEEIIYTQKSGERKKLEGRIDGLFYRCSCHNEVMSASKFEKHAGCTSHNQNDRIMLWGEQSLHAIVAYLKSLGSAEEQLAAILELKKKNEDRKASRDQG</sequence>
<evidence type="ECO:0000256" key="1">
    <source>
        <dbReference type="ARBA" id="ARBA00004123"/>
    </source>
</evidence>
<accession>A0A8R7TKT1</accession>
<dbReference type="InterPro" id="IPR032308">
    <property type="entry name" value="TDBD"/>
</dbReference>
<reference evidence="4" key="3">
    <citation type="submission" date="2022-06" db="UniProtKB">
        <authorList>
            <consortium name="EnsemblPlants"/>
        </authorList>
    </citation>
    <scope>IDENTIFICATION</scope>
</reference>
<evidence type="ECO:0000259" key="3">
    <source>
        <dbReference type="Pfam" id="PF16135"/>
    </source>
</evidence>
<dbReference type="PANTHER" id="PTHR47025:SF2">
    <property type="entry name" value="AUTOIMMUNE REGULATOR"/>
    <property type="match status" value="1"/>
</dbReference>
<name>A0A8R7TKT1_TRIUA</name>
<evidence type="ECO:0000313" key="4">
    <source>
        <dbReference type="EnsemblPlants" id="TuG1812G0200004446.01.T01"/>
    </source>
</evidence>
<dbReference type="Gramene" id="TuG1812G0200004446.01.T01">
    <property type="protein sequence ID" value="TuG1812G0200004446.01.T01"/>
    <property type="gene ID" value="TuG1812G0200004446.01"/>
</dbReference>
<protein>
    <recommendedName>
        <fullName evidence="3">Tify domain-containing protein</fullName>
    </recommendedName>
</protein>
<dbReference type="GO" id="GO:0000977">
    <property type="term" value="F:RNA polymerase II transcription regulatory region sequence-specific DNA binding"/>
    <property type="evidence" value="ECO:0007669"/>
    <property type="project" value="TreeGrafter"/>
</dbReference>
<comment type="subcellular location">
    <subcellularLocation>
        <location evidence="1">Nucleus</location>
    </subcellularLocation>
</comment>